<evidence type="ECO:0000256" key="1">
    <source>
        <dbReference type="ARBA" id="ARBA00004123"/>
    </source>
</evidence>
<dbReference type="PANTHER" id="PTHR45821:SF2">
    <property type="entry name" value="SNF2 DOMAIN-CONTAINING PROTEIN CLASSY 2"/>
    <property type="match status" value="1"/>
</dbReference>
<feature type="region of interest" description="Disordered" evidence="7">
    <location>
        <begin position="349"/>
        <end position="411"/>
    </location>
</feature>
<evidence type="ECO:0008006" key="12">
    <source>
        <dbReference type="Google" id="ProtNLM"/>
    </source>
</evidence>
<dbReference type="GO" id="GO:0005524">
    <property type="term" value="F:ATP binding"/>
    <property type="evidence" value="ECO:0007669"/>
    <property type="project" value="UniProtKB-KW"/>
</dbReference>
<dbReference type="GO" id="GO:0004386">
    <property type="term" value="F:helicase activity"/>
    <property type="evidence" value="ECO:0007669"/>
    <property type="project" value="UniProtKB-KW"/>
</dbReference>
<dbReference type="Pfam" id="PF00271">
    <property type="entry name" value="Helicase_C"/>
    <property type="match status" value="1"/>
</dbReference>
<dbReference type="PROSITE" id="PS51194">
    <property type="entry name" value="HELICASE_CTER"/>
    <property type="match status" value="1"/>
</dbReference>
<dbReference type="Gene3D" id="3.40.50.10810">
    <property type="entry name" value="Tandem AAA-ATPase domain"/>
    <property type="match status" value="1"/>
</dbReference>
<keyword evidence="11" id="KW-1185">Reference proteome</keyword>
<keyword evidence="5" id="KW-0067">ATP-binding</keyword>
<dbReference type="Proteomes" id="UP001345219">
    <property type="component" value="Chromosome 20"/>
</dbReference>
<dbReference type="InterPro" id="IPR044567">
    <property type="entry name" value="CLSY/DRD1"/>
</dbReference>
<evidence type="ECO:0000256" key="2">
    <source>
        <dbReference type="ARBA" id="ARBA00022741"/>
    </source>
</evidence>
<dbReference type="InterPro" id="IPR001650">
    <property type="entry name" value="Helicase_C-like"/>
</dbReference>
<evidence type="ECO:0000256" key="4">
    <source>
        <dbReference type="ARBA" id="ARBA00022806"/>
    </source>
</evidence>
<dbReference type="CDD" id="cd18007">
    <property type="entry name" value="DEXHc_ATRX-like"/>
    <property type="match status" value="1"/>
</dbReference>
<evidence type="ECO:0000256" key="3">
    <source>
        <dbReference type="ARBA" id="ARBA00022801"/>
    </source>
</evidence>
<evidence type="ECO:0000256" key="5">
    <source>
        <dbReference type="ARBA" id="ARBA00022840"/>
    </source>
</evidence>
<dbReference type="SMART" id="SM00490">
    <property type="entry name" value="HELICc"/>
    <property type="match status" value="1"/>
</dbReference>
<evidence type="ECO:0000313" key="10">
    <source>
        <dbReference type="EMBL" id="KAK4746940.1"/>
    </source>
</evidence>
<dbReference type="InterPro" id="IPR038718">
    <property type="entry name" value="SNF2-like_sf"/>
</dbReference>
<keyword evidence="4" id="KW-0347">Helicase</keyword>
<comment type="subcellular location">
    <subcellularLocation>
        <location evidence="1">Nucleus</location>
    </subcellularLocation>
</comment>
<protein>
    <recommendedName>
        <fullName evidence="12">SNF2 domain-containing protein CLASSY 2</fullName>
    </recommendedName>
</protein>
<evidence type="ECO:0000256" key="7">
    <source>
        <dbReference type="SAM" id="MobiDB-lite"/>
    </source>
</evidence>
<dbReference type="Pfam" id="PF16719">
    <property type="entry name" value="SAWADEE"/>
    <property type="match status" value="1"/>
</dbReference>
<dbReference type="PROSITE" id="PS51192">
    <property type="entry name" value="HELICASE_ATP_BIND_1"/>
    <property type="match status" value="1"/>
</dbReference>
<dbReference type="InterPro" id="IPR000330">
    <property type="entry name" value="SNF2_N"/>
</dbReference>
<keyword evidence="2" id="KW-0547">Nucleotide-binding</keyword>
<reference evidence="10 11" key="1">
    <citation type="journal article" date="2023" name="Hortic Res">
        <title>Pangenome of water caltrop reveals structural variations and asymmetric subgenome divergence after allopolyploidization.</title>
        <authorList>
            <person name="Zhang X."/>
            <person name="Chen Y."/>
            <person name="Wang L."/>
            <person name="Yuan Y."/>
            <person name="Fang M."/>
            <person name="Shi L."/>
            <person name="Lu R."/>
            <person name="Comes H.P."/>
            <person name="Ma Y."/>
            <person name="Chen Y."/>
            <person name="Huang G."/>
            <person name="Zhou Y."/>
            <person name="Zheng Z."/>
            <person name="Qiu Y."/>
        </authorList>
    </citation>
    <scope>NUCLEOTIDE SEQUENCE [LARGE SCALE GENOMIC DNA]</scope>
    <source>
        <tissue evidence="10">Roots</tissue>
    </source>
</reference>
<sequence>MRNKRNLYQSKHGFAPYPFEAAWSGSWWPVERIRINNGHMHICSVDGQYVQKNCGPLASLRIRSRPANSSDCICFLRPGIDVCVLSGDSSKPIWVDARISSIQRRSHEASCSCRFYVKLYIMQRPLGSSRGVLGKETTMMGIDKISILQRLEPPQIVGQLHRWATSEDSTSLPRTKILTGKFLTDLSWLIVASSLKRVSFDIRSLNEKLVYQVSGSGDPVKTVNFKIENDVTVSEVFEHGLKEESDHEDVVSDDHKSNSQILSDVVELRRSKRRNIQPERFLGCDVSKLNINPYRWGLVKWKPQTDDDDLHIPLAVLFGKRRKVNSGDCQKVMGCLDWSKTRATILDQKQGDDSFSTCHSRKPGSGGRRGRKPGSGGRRGCKPGSEGRRGRKLGSGGRRGHKRKLDGLQDPEISHASFGVYNTPIKSEKIIDCSGEGDSYGSGSSGYVGGNPFGYYPEKTPSDRKKNSGDLYSMDMNLGMSWVKNASVKKDEQRKYSRLPAKKVYMNEERIFGQRTLSAGLYKDLINSYMKRIDSSKIKDDVPLTNQWQEFQSRNKASYKKGIRLDPIMDEPEEEEEEEETELDMLWREMELCMTSSYLFEDNEGPKADAINENCEKPMNICPHDFKLDEEIGIICKLCGIVSTEVKDITPNFIQTTYGTTENKAWSGEMEQEQADDEGLDISYKSTISHMDLSEEKKSVWNLIPDIAKKLHLHQRKAFEFLWKNVAGSLIPADMDLTGKKTGGCVVSHTPGAGKTFLIIAFLVSYLKLFPGKRPLVLAPKTTLYTWHKEFVKWQIPIPVYLIHGRRSYRVFRQDRMEFEGLPKPGQDVMHVLDCLEKIQKWHAHPSVLVMGYTSFLTLMRENSKFAHREHMAKILRESPGLLILDEGHNPRSTKSRLRKVLMKVETDLRILLSGTLFQNNFCEYFNTLCLARPKFITEVLKALDPKFKGKKKKARNLLESQARKFFIDNIGKKIDSNNAEERMMGLNMLRKFTSGFIDAYEGGSSDFLPGLQSYTLMMNPTDIQLQVLLKLHRIMAHYRGYPLELELLITLGSIHPWLIKTACCATKFFSAAELSELDKHKFDIKKGSKVKFVLSLVYRVFQKEKTLIFCHNIAPIHLFIELFQNIFGWKKGREVLVLSGDLELFERGQVMDQFEEPGSPSRVLIASINACAEGISLTAASRVILLDSEWNPSKTKQAIARAFRPGQQKMVYVYQLLAANTLEEDKYRRTTWKEWVSCMIFSEAFVEDPSHWQAQKIGDEILREMVEEDRSKSIHMIMKNEKASTN</sequence>
<keyword evidence="6" id="KW-0539">Nucleus</keyword>
<comment type="caution">
    <text evidence="10">The sequence shown here is derived from an EMBL/GenBank/DDBJ whole genome shotgun (WGS) entry which is preliminary data.</text>
</comment>
<feature type="domain" description="Helicase ATP-binding" evidence="8">
    <location>
        <begin position="736"/>
        <end position="935"/>
    </location>
</feature>
<dbReference type="CDD" id="cd18793">
    <property type="entry name" value="SF2_C_SNF"/>
    <property type="match status" value="1"/>
</dbReference>
<accession>A0AAN7GSY1</accession>
<evidence type="ECO:0000259" key="9">
    <source>
        <dbReference type="PROSITE" id="PS51194"/>
    </source>
</evidence>
<dbReference type="Gene3D" id="3.40.50.300">
    <property type="entry name" value="P-loop containing nucleotide triphosphate hydrolases"/>
    <property type="match status" value="1"/>
</dbReference>
<dbReference type="GO" id="GO:0080188">
    <property type="term" value="P:gene silencing by siRNA-directed DNA methylation"/>
    <property type="evidence" value="ECO:0007669"/>
    <property type="project" value="InterPro"/>
</dbReference>
<evidence type="ECO:0000256" key="6">
    <source>
        <dbReference type="ARBA" id="ARBA00023242"/>
    </source>
</evidence>
<evidence type="ECO:0000259" key="8">
    <source>
        <dbReference type="PROSITE" id="PS51192"/>
    </source>
</evidence>
<name>A0AAN7GSY1_9MYRT</name>
<dbReference type="PANTHER" id="PTHR45821">
    <property type="entry name" value="SNF2 DOMAIN-CONTAINING PROTEIN CLASSY 2-RELATED"/>
    <property type="match status" value="1"/>
</dbReference>
<dbReference type="InterPro" id="IPR032001">
    <property type="entry name" value="SAWADEE_dom"/>
</dbReference>
<dbReference type="SMART" id="SM00487">
    <property type="entry name" value="DEXDc"/>
    <property type="match status" value="1"/>
</dbReference>
<dbReference type="GO" id="GO:0005634">
    <property type="term" value="C:nucleus"/>
    <property type="evidence" value="ECO:0007669"/>
    <property type="project" value="UniProtKB-SubCell"/>
</dbReference>
<dbReference type="Pfam" id="PF00176">
    <property type="entry name" value="SNF2-rel_dom"/>
    <property type="match status" value="1"/>
</dbReference>
<dbReference type="GO" id="GO:0016787">
    <property type="term" value="F:hydrolase activity"/>
    <property type="evidence" value="ECO:0007669"/>
    <property type="project" value="UniProtKB-KW"/>
</dbReference>
<organism evidence="10 11">
    <name type="scientific">Trapa incisa</name>
    <dbReference type="NCBI Taxonomy" id="236973"/>
    <lineage>
        <taxon>Eukaryota</taxon>
        <taxon>Viridiplantae</taxon>
        <taxon>Streptophyta</taxon>
        <taxon>Embryophyta</taxon>
        <taxon>Tracheophyta</taxon>
        <taxon>Spermatophyta</taxon>
        <taxon>Magnoliopsida</taxon>
        <taxon>eudicotyledons</taxon>
        <taxon>Gunneridae</taxon>
        <taxon>Pentapetalae</taxon>
        <taxon>rosids</taxon>
        <taxon>malvids</taxon>
        <taxon>Myrtales</taxon>
        <taxon>Lythraceae</taxon>
        <taxon>Trapa</taxon>
    </lineage>
</organism>
<keyword evidence="3" id="KW-0378">Hydrolase</keyword>
<dbReference type="EMBL" id="JAXIOK010000020">
    <property type="protein sequence ID" value="KAK4746940.1"/>
    <property type="molecule type" value="Genomic_DNA"/>
</dbReference>
<dbReference type="SUPFAM" id="SSF52540">
    <property type="entry name" value="P-loop containing nucleoside triphosphate hydrolases"/>
    <property type="match status" value="2"/>
</dbReference>
<dbReference type="InterPro" id="IPR049730">
    <property type="entry name" value="SNF2/RAD54-like_C"/>
</dbReference>
<evidence type="ECO:0000313" key="11">
    <source>
        <dbReference type="Proteomes" id="UP001345219"/>
    </source>
</evidence>
<dbReference type="InterPro" id="IPR014001">
    <property type="entry name" value="Helicase_ATP-bd"/>
</dbReference>
<proteinExistence type="predicted"/>
<feature type="domain" description="Helicase C-terminal" evidence="9">
    <location>
        <begin position="1093"/>
        <end position="1259"/>
    </location>
</feature>
<dbReference type="GO" id="GO:0003682">
    <property type="term" value="F:chromatin binding"/>
    <property type="evidence" value="ECO:0007669"/>
    <property type="project" value="InterPro"/>
</dbReference>
<dbReference type="InterPro" id="IPR027417">
    <property type="entry name" value="P-loop_NTPase"/>
</dbReference>
<gene>
    <name evidence="10" type="ORF">SAY87_025977</name>
</gene>